<dbReference type="EMBL" id="QZWG01000011">
    <property type="protein sequence ID" value="RZB80577.1"/>
    <property type="molecule type" value="Genomic_DNA"/>
</dbReference>
<gene>
    <name evidence="1" type="ORF">D0Y65_030330</name>
</gene>
<name>A0A445I3D6_GLYSO</name>
<organism evidence="1 2">
    <name type="scientific">Glycine soja</name>
    <name type="common">Wild soybean</name>
    <dbReference type="NCBI Taxonomy" id="3848"/>
    <lineage>
        <taxon>Eukaryota</taxon>
        <taxon>Viridiplantae</taxon>
        <taxon>Streptophyta</taxon>
        <taxon>Embryophyta</taxon>
        <taxon>Tracheophyta</taxon>
        <taxon>Spermatophyta</taxon>
        <taxon>Magnoliopsida</taxon>
        <taxon>eudicotyledons</taxon>
        <taxon>Gunneridae</taxon>
        <taxon>Pentapetalae</taxon>
        <taxon>rosids</taxon>
        <taxon>fabids</taxon>
        <taxon>Fabales</taxon>
        <taxon>Fabaceae</taxon>
        <taxon>Papilionoideae</taxon>
        <taxon>50 kb inversion clade</taxon>
        <taxon>NPAAA clade</taxon>
        <taxon>indigoferoid/millettioid clade</taxon>
        <taxon>Phaseoleae</taxon>
        <taxon>Glycine</taxon>
        <taxon>Glycine subgen. Soja</taxon>
    </lineage>
</organism>
<dbReference type="Proteomes" id="UP000289340">
    <property type="component" value="Chromosome 11"/>
</dbReference>
<accession>A0A445I3D6</accession>
<evidence type="ECO:0000313" key="2">
    <source>
        <dbReference type="Proteomes" id="UP000289340"/>
    </source>
</evidence>
<dbReference type="AlphaFoldDB" id="A0A445I3D6"/>
<protein>
    <submittedName>
        <fullName evidence="1">Uncharacterized protein</fullName>
    </submittedName>
</protein>
<evidence type="ECO:0000313" key="1">
    <source>
        <dbReference type="EMBL" id="RZB80577.1"/>
    </source>
</evidence>
<comment type="caution">
    <text evidence="1">The sequence shown here is derived from an EMBL/GenBank/DDBJ whole genome shotgun (WGS) entry which is preliminary data.</text>
</comment>
<sequence length="215" mass="23959">MGSTERFGTSTSDRAIPVSCIGGLLLFITDRRGSCGSLATRKPFLLLLSIHGSRMMIYMTSGCTTRIISFQQPRVVPQAPQMDIPHVTEPRASLTSAEEPRHAVKVCDDIAERLECHLSLWVVTPSSSTHEAIEECLRIHVNDRMFLQVLFLMSTALNLSIHEAPPPIELGGALTVDVRSRQQRIAEITEMIHLRVAWPCEEKTIRGSNEKTNKI</sequence>
<reference evidence="1 2" key="1">
    <citation type="submission" date="2018-09" db="EMBL/GenBank/DDBJ databases">
        <title>A high-quality reference genome of wild soybean provides a powerful tool to mine soybean genomes.</title>
        <authorList>
            <person name="Xie M."/>
            <person name="Chung C.Y.L."/>
            <person name="Li M.-W."/>
            <person name="Wong F.-L."/>
            <person name="Chan T.-F."/>
            <person name="Lam H.-M."/>
        </authorList>
    </citation>
    <scope>NUCLEOTIDE SEQUENCE [LARGE SCALE GENOMIC DNA]</scope>
    <source>
        <strain evidence="2">cv. W05</strain>
        <tissue evidence="1">Hypocotyl of etiolated seedlings</tissue>
    </source>
</reference>
<proteinExistence type="predicted"/>
<keyword evidence="2" id="KW-1185">Reference proteome</keyword>